<feature type="transmembrane region" description="Helical" evidence="5">
    <location>
        <begin position="58"/>
        <end position="82"/>
    </location>
</feature>
<gene>
    <name evidence="7" type="ORF">N7456_000666</name>
</gene>
<feature type="transmembrane region" description="Helical" evidence="5">
    <location>
        <begin position="357"/>
        <end position="382"/>
    </location>
</feature>
<reference evidence="7" key="1">
    <citation type="submission" date="2022-11" db="EMBL/GenBank/DDBJ databases">
        <authorList>
            <person name="Petersen C."/>
        </authorList>
    </citation>
    <scope>NUCLEOTIDE SEQUENCE</scope>
    <source>
        <strain evidence="7">IBT 30069</strain>
    </source>
</reference>
<dbReference type="OrthoDB" id="5215911at2759"/>
<feature type="transmembrane region" description="Helical" evidence="5">
    <location>
        <begin position="184"/>
        <end position="205"/>
    </location>
</feature>
<dbReference type="InterPro" id="IPR011701">
    <property type="entry name" value="MFS"/>
</dbReference>
<accession>A0A9W9GDY2</accession>
<name>A0A9W9GDY2_9EURO</name>
<reference evidence="7" key="2">
    <citation type="journal article" date="2023" name="IMA Fungus">
        <title>Comparative genomic study of the Penicillium genus elucidates a diverse pangenome and 15 lateral gene transfer events.</title>
        <authorList>
            <person name="Petersen C."/>
            <person name="Sorensen T."/>
            <person name="Nielsen M.R."/>
            <person name="Sondergaard T.E."/>
            <person name="Sorensen J.L."/>
            <person name="Fitzpatrick D.A."/>
            <person name="Frisvad J.C."/>
            <person name="Nielsen K.L."/>
        </authorList>
    </citation>
    <scope>NUCLEOTIDE SEQUENCE</scope>
    <source>
        <strain evidence="7">IBT 30069</strain>
    </source>
</reference>
<dbReference type="InterPro" id="IPR020846">
    <property type="entry name" value="MFS_dom"/>
</dbReference>
<dbReference type="PROSITE" id="PS50850">
    <property type="entry name" value="MFS"/>
    <property type="match status" value="1"/>
</dbReference>
<feature type="transmembrane region" description="Helical" evidence="5">
    <location>
        <begin position="428"/>
        <end position="455"/>
    </location>
</feature>
<evidence type="ECO:0000256" key="1">
    <source>
        <dbReference type="ARBA" id="ARBA00004141"/>
    </source>
</evidence>
<keyword evidence="8" id="KW-1185">Reference proteome</keyword>
<organism evidence="7 8">
    <name type="scientific">Penicillium angulare</name>
    <dbReference type="NCBI Taxonomy" id="116970"/>
    <lineage>
        <taxon>Eukaryota</taxon>
        <taxon>Fungi</taxon>
        <taxon>Dikarya</taxon>
        <taxon>Ascomycota</taxon>
        <taxon>Pezizomycotina</taxon>
        <taxon>Eurotiomycetes</taxon>
        <taxon>Eurotiomycetidae</taxon>
        <taxon>Eurotiales</taxon>
        <taxon>Aspergillaceae</taxon>
        <taxon>Penicillium</taxon>
    </lineage>
</organism>
<evidence type="ECO:0000256" key="3">
    <source>
        <dbReference type="ARBA" id="ARBA00022989"/>
    </source>
</evidence>
<dbReference type="SUPFAM" id="SSF103473">
    <property type="entry name" value="MFS general substrate transporter"/>
    <property type="match status" value="1"/>
</dbReference>
<feature type="transmembrane region" description="Helical" evidence="5">
    <location>
        <begin position="403"/>
        <end position="422"/>
    </location>
</feature>
<comment type="subcellular location">
    <subcellularLocation>
        <location evidence="1">Membrane</location>
        <topology evidence="1">Multi-pass membrane protein</topology>
    </subcellularLocation>
</comment>
<feature type="domain" description="Major facilitator superfamily (MFS) profile" evidence="6">
    <location>
        <begin position="56"/>
        <end position="520"/>
    </location>
</feature>
<dbReference type="Gene3D" id="1.20.1250.20">
    <property type="entry name" value="MFS general substrate transporter like domains"/>
    <property type="match status" value="1"/>
</dbReference>
<dbReference type="Proteomes" id="UP001149165">
    <property type="component" value="Unassembled WGS sequence"/>
</dbReference>
<feature type="transmembrane region" description="Helical" evidence="5">
    <location>
        <begin position="102"/>
        <end position="119"/>
    </location>
</feature>
<evidence type="ECO:0000313" key="7">
    <source>
        <dbReference type="EMBL" id="KAJ5116318.1"/>
    </source>
</evidence>
<feature type="transmembrane region" description="Helical" evidence="5">
    <location>
        <begin position="151"/>
        <end position="172"/>
    </location>
</feature>
<feature type="transmembrane region" description="Helical" evidence="5">
    <location>
        <begin position="467"/>
        <end position="485"/>
    </location>
</feature>
<dbReference type="EMBL" id="JAPQKH010000001">
    <property type="protein sequence ID" value="KAJ5116318.1"/>
    <property type="molecule type" value="Genomic_DNA"/>
</dbReference>
<comment type="caution">
    <text evidence="7">The sequence shown here is derived from an EMBL/GenBank/DDBJ whole genome shotgun (WGS) entry which is preliminary data.</text>
</comment>
<dbReference type="GO" id="GO:0022857">
    <property type="term" value="F:transmembrane transporter activity"/>
    <property type="evidence" value="ECO:0007669"/>
    <property type="project" value="InterPro"/>
</dbReference>
<feature type="transmembrane region" description="Helical" evidence="5">
    <location>
        <begin position="211"/>
        <end position="233"/>
    </location>
</feature>
<feature type="transmembrane region" description="Helical" evidence="5">
    <location>
        <begin position="318"/>
        <end position="337"/>
    </location>
</feature>
<evidence type="ECO:0000259" key="6">
    <source>
        <dbReference type="PROSITE" id="PS50850"/>
    </source>
</evidence>
<keyword evidence="4 5" id="KW-0472">Membrane</keyword>
<keyword evidence="2 5" id="KW-0812">Transmembrane</keyword>
<evidence type="ECO:0000256" key="5">
    <source>
        <dbReference type="SAM" id="Phobius"/>
    </source>
</evidence>
<dbReference type="Pfam" id="PF07690">
    <property type="entry name" value="MFS_1"/>
    <property type="match status" value="1"/>
</dbReference>
<evidence type="ECO:0000256" key="4">
    <source>
        <dbReference type="ARBA" id="ARBA00023136"/>
    </source>
</evidence>
<dbReference type="AlphaFoldDB" id="A0A9W9GDY2"/>
<keyword evidence="3 5" id="KW-1133">Transmembrane helix</keyword>
<dbReference type="PANTHER" id="PTHR23502:SF30">
    <property type="entry name" value="TRANSPORTER, PUTATIVE (AFU_ORTHOLOGUE AFUA_8G04702)-RELATED"/>
    <property type="match status" value="1"/>
</dbReference>
<dbReference type="InterPro" id="IPR036259">
    <property type="entry name" value="MFS_trans_sf"/>
</dbReference>
<protein>
    <recommendedName>
        <fullName evidence="6">Major facilitator superfamily (MFS) profile domain-containing protein</fullName>
    </recommendedName>
</protein>
<dbReference type="GO" id="GO:0005886">
    <property type="term" value="C:plasma membrane"/>
    <property type="evidence" value="ECO:0007669"/>
    <property type="project" value="TreeGrafter"/>
</dbReference>
<feature type="transmembrane region" description="Helical" evidence="5">
    <location>
        <begin position="497"/>
        <end position="518"/>
    </location>
</feature>
<dbReference type="PANTHER" id="PTHR23502">
    <property type="entry name" value="MAJOR FACILITATOR SUPERFAMILY"/>
    <property type="match status" value="1"/>
</dbReference>
<evidence type="ECO:0000313" key="8">
    <source>
        <dbReference type="Proteomes" id="UP001149165"/>
    </source>
</evidence>
<evidence type="ECO:0000256" key="2">
    <source>
        <dbReference type="ARBA" id="ARBA00022692"/>
    </source>
</evidence>
<sequence length="540" mass="60133">MDLADRRRESPGTVHLVDIDGDIHAKNTNANVSNGIVLTPTPSVDPNDPLNWSKSRKWLATACTLLFTWCICVSSSSCYSVFVPINAESGISFDNLNEGTGYMYLLFGWGLLFWQPLALTYGRRGVYLSCLLGTCLMNVWAGYAATNETWIATRILIGFFGAPSEALAEVSMTDLWFTHQRGTYIGLYAMALYGGQWGAVPAGFINDTMGWQWVLFFCAILNGLAFLACFFFMEETMYHRKVLPVQQLNNDTNIAATQAVDENKKSEKDQSTVTRQLSQTVAESYLTKTYWQKLMPFTPLNGRRNTFFEMMYMPLRMFQFPSIVFAGFSYGCFLNWFSMVNAVNSTAFTAMPYNWTAANVGLSYIAEIIGTYLAGFIAGRLADRLSIRLAKSNNGVMEPESRLWMFVLLAILAPFGLIIYGVGAAQGWNYWALLIGMVAVGFIGPAAGSLTITYVVDSFHELSGEGLIAVVLIRNTLNFGFNYGVTPWVDSMGMQNAFITAGLIAFVTTLIFVPFIIWGKKMRMWGAPAYWRLVERSAAV</sequence>
<feature type="transmembrane region" description="Helical" evidence="5">
    <location>
        <begin position="126"/>
        <end position="145"/>
    </location>
</feature>
<proteinExistence type="predicted"/>